<keyword evidence="2" id="KW-0812">Transmembrane</keyword>
<dbReference type="OrthoDB" id="9990906at2759"/>
<evidence type="ECO:0000256" key="3">
    <source>
        <dbReference type="ARBA" id="ARBA00022989"/>
    </source>
</evidence>
<comment type="caution">
    <text evidence="5">The sequence shown here is derived from an EMBL/GenBank/DDBJ whole genome shotgun (WGS) entry which is preliminary data.</text>
</comment>
<dbReference type="InterPro" id="IPR019427">
    <property type="entry name" value="7TM_GPCR_serpentine_rcpt_Srw"/>
</dbReference>
<protein>
    <submittedName>
        <fullName evidence="5">Uncharacterized protein</fullName>
    </submittedName>
</protein>
<accession>A0A8J1XRU0</accession>
<sequence length="243" mass="27826">MNASTTEGVMMFTNATIENITVTTTAAMPDPRDILIMQCFMMESPSDKSECLLDLLLEKIPPKDPESQQLEDAAAVIMRYVSPVIILLGLCMNLLTFLVLTMTKMWTMSSSVYLAAICVSDTLNLMITLMRFWIIEMWNIDFRNSHVVLCKAGAFLAYYLAHISAWLLVAVSLERVLMVGWPLQVKRLCTHRNAWIAVGVILLLFLLLNGHLFWLQGPFRTHPIKELEQIIFLDHECYTHHYR</sequence>
<keyword evidence="3" id="KW-1133">Transmembrane helix</keyword>
<evidence type="ECO:0000313" key="5">
    <source>
        <dbReference type="EMBL" id="CAH1789742.1"/>
    </source>
</evidence>
<name>A0A8J1XRU0_OWEFU</name>
<dbReference type="Pfam" id="PF10324">
    <property type="entry name" value="7TM_GPCR_Srw"/>
    <property type="match status" value="1"/>
</dbReference>
<dbReference type="EMBL" id="CAIIXF020000007">
    <property type="protein sequence ID" value="CAH1789742.1"/>
    <property type="molecule type" value="Genomic_DNA"/>
</dbReference>
<evidence type="ECO:0000256" key="4">
    <source>
        <dbReference type="ARBA" id="ARBA00023136"/>
    </source>
</evidence>
<dbReference type="InterPro" id="IPR017452">
    <property type="entry name" value="GPCR_Rhodpsn_7TM"/>
</dbReference>
<comment type="subcellular location">
    <subcellularLocation>
        <location evidence="1">Membrane</location>
    </subcellularLocation>
</comment>
<dbReference type="PROSITE" id="PS50262">
    <property type="entry name" value="G_PROTEIN_RECEP_F1_2"/>
    <property type="match status" value="1"/>
</dbReference>
<keyword evidence="6" id="KW-1185">Reference proteome</keyword>
<gene>
    <name evidence="5" type="ORF">OFUS_LOCUS15048</name>
</gene>
<evidence type="ECO:0000256" key="2">
    <source>
        <dbReference type="ARBA" id="ARBA00022692"/>
    </source>
</evidence>
<evidence type="ECO:0000256" key="1">
    <source>
        <dbReference type="ARBA" id="ARBA00004370"/>
    </source>
</evidence>
<organism evidence="5 6">
    <name type="scientific">Owenia fusiformis</name>
    <name type="common">Polychaete worm</name>
    <dbReference type="NCBI Taxonomy" id="6347"/>
    <lineage>
        <taxon>Eukaryota</taxon>
        <taxon>Metazoa</taxon>
        <taxon>Spiralia</taxon>
        <taxon>Lophotrochozoa</taxon>
        <taxon>Annelida</taxon>
        <taxon>Polychaeta</taxon>
        <taxon>Sedentaria</taxon>
        <taxon>Canalipalpata</taxon>
        <taxon>Sabellida</taxon>
        <taxon>Oweniida</taxon>
        <taxon>Oweniidae</taxon>
        <taxon>Owenia</taxon>
    </lineage>
</organism>
<proteinExistence type="predicted"/>
<keyword evidence="4" id="KW-0472">Membrane</keyword>
<dbReference type="Gene3D" id="1.20.1070.10">
    <property type="entry name" value="Rhodopsin 7-helix transmembrane proteins"/>
    <property type="match status" value="1"/>
</dbReference>
<dbReference type="SUPFAM" id="SSF81321">
    <property type="entry name" value="Family A G protein-coupled receptor-like"/>
    <property type="match status" value="1"/>
</dbReference>
<reference evidence="5" key="1">
    <citation type="submission" date="2022-03" db="EMBL/GenBank/DDBJ databases">
        <authorList>
            <person name="Martin C."/>
        </authorList>
    </citation>
    <scope>NUCLEOTIDE SEQUENCE</scope>
</reference>
<dbReference type="PANTHER" id="PTHR46641:SF25">
    <property type="entry name" value="CNMAMIDE RECEPTOR-RELATED"/>
    <property type="match status" value="1"/>
</dbReference>
<evidence type="ECO:0000313" key="6">
    <source>
        <dbReference type="Proteomes" id="UP000749559"/>
    </source>
</evidence>
<dbReference type="GO" id="GO:0016020">
    <property type="term" value="C:membrane"/>
    <property type="evidence" value="ECO:0007669"/>
    <property type="project" value="UniProtKB-SubCell"/>
</dbReference>
<dbReference type="InterPro" id="IPR052954">
    <property type="entry name" value="GPCR-Ligand_Int"/>
</dbReference>
<dbReference type="AlphaFoldDB" id="A0A8J1XRU0"/>
<dbReference type="Proteomes" id="UP000749559">
    <property type="component" value="Unassembled WGS sequence"/>
</dbReference>
<dbReference type="GO" id="GO:0008528">
    <property type="term" value="F:G protein-coupled peptide receptor activity"/>
    <property type="evidence" value="ECO:0007669"/>
    <property type="project" value="InterPro"/>
</dbReference>
<dbReference type="PANTHER" id="PTHR46641">
    <property type="entry name" value="FMRFAMIDE RECEPTOR-RELATED"/>
    <property type="match status" value="1"/>
</dbReference>